<evidence type="ECO:0000313" key="1">
    <source>
        <dbReference type="EMBL" id="EFH90798.1"/>
    </source>
</evidence>
<gene>
    <name evidence="1" type="ORF">Krac_12437</name>
</gene>
<evidence type="ECO:0000313" key="2">
    <source>
        <dbReference type="Proteomes" id="UP000004508"/>
    </source>
</evidence>
<keyword evidence="2" id="KW-1185">Reference proteome</keyword>
<dbReference type="InParanoid" id="D6TH56"/>
<comment type="caution">
    <text evidence="1">The sequence shown here is derived from an EMBL/GenBank/DDBJ whole genome shotgun (WGS) entry which is preliminary data.</text>
</comment>
<proteinExistence type="predicted"/>
<name>D6TH56_KTERA</name>
<protein>
    <submittedName>
        <fullName evidence="1">Uncharacterized protein</fullName>
    </submittedName>
</protein>
<dbReference type="AlphaFoldDB" id="D6TH56"/>
<dbReference type="EMBL" id="ADVG01000001">
    <property type="protein sequence ID" value="EFH90798.1"/>
    <property type="molecule type" value="Genomic_DNA"/>
</dbReference>
<dbReference type="RefSeq" id="WP_007908447.1">
    <property type="nucleotide sequence ID" value="NZ_ADVG01000001.1"/>
</dbReference>
<dbReference type="STRING" id="485913.Krac_12437"/>
<reference evidence="1 2" key="1">
    <citation type="journal article" date="2011" name="Stand. Genomic Sci.">
        <title>Non-contiguous finished genome sequence and contextual data of the filamentous soil bacterium Ktedonobacter racemifer type strain (SOSP1-21).</title>
        <authorList>
            <person name="Chang Y.J."/>
            <person name="Land M."/>
            <person name="Hauser L."/>
            <person name="Chertkov O."/>
            <person name="Del Rio T.G."/>
            <person name="Nolan M."/>
            <person name="Copeland A."/>
            <person name="Tice H."/>
            <person name="Cheng J.F."/>
            <person name="Lucas S."/>
            <person name="Han C."/>
            <person name="Goodwin L."/>
            <person name="Pitluck S."/>
            <person name="Ivanova N."/>
            <person name="Ovchinikova G."/>
            <person name="Pati A."/>
            <person name="Chen A."/>
            <person name="Palaniappan K."/>
            <person name="Mavromatis K."/>
            <person name="Liolios K."/>
            <person name="Brettin T."/>
            <person name="Fiebig A."/>
            <person name="Rohde M."/>
            <person name="Abt B."/>
            <person name="Goker M."/>
            <person name="Detter J.C."/>
            <person name="Woyke T."/>
            <person name="Bristow J."/>
            <person name="Eisen J.A."/>
            <person name="Markowitz V."/>
            <person name="Hugenholtz P."/>
            <person name="Kyrpides N.C."/>
            <person name="Klenk H.P."/>
            <person name="Lapidus A."/>
        </authorList>
    </citation>
    <scope>NUCLEOTIDE SEQUENCE [LARGE SCALE GENOMIC DNA]</scope>
    <source>
        <strain evidence="2">DSM 44963</strain>
    </source>
</reference>
<dbReference type="Proteomes" id="UP000004508">
    <property type="component" value="Unassembled WGS sequence"/>
</dbReference>
<organism evidence="1 2">
    <name type="scientific">Ktedonobacter racemifer DSM 44963</name>
    <dbReference type="NCBI Taxonomy" id="485913"/>
    <lineage>
        <taxon>Bacteria</taxon>
        <taxon>Bacillati</taxon>
        <taxon>Chloroflexota</taxon>
        <taxon>Ktedonobacteria</taxon>
        <taxon>Ktedonobacterales</taxon>
        <taxon>Ktedonobacteraceae</taxon>
        <taxon>Ktedonobacter</taxon>
    </lineage>
</organism>
<accession>D6TH56</accession>
<sequence length="124" mass="13600">MAILSAIKSGIGKFNPFAKQGSYPSTNVSGGSTIQRQDSEKIVEGEVVMSYSEMGPEEIQRRNYAILAEVTHDAPAHDRILDIIKEIWRIVGPLAKSSTTWRTSYPSAKSKTSGTRCFYGASRS</sequence>